<dbReference type="PROSITE" id="PS50837">
    <property type="entry name" value="NACHT"/>
    <property type="match status" value="1"/>
</dbReference>
<evidence type="ECO:0000259" key="1">
    <source>
        <dbReference type="PROSITE" id="PS50837"/>
    </source>
</evidence>
<dbReference type="PANTHER" id="PTHR46844:SF1">
    <property type="entry name" value="SLR5058 PROTEIN"/>
    <property type="match status" value="1"/>
</dbReference>
<evidence type="ECO:0000313" key="3">
    <source>
        <dbReference type="Proteomes" id="UP000002384"/>
    </source>
</evidence>
<keyword evidence="3" id="KW-1185">Reference proteome</keyword>
<gene>
    <name evidence="2" type="ordered locus">PCC7424_4437</name>
</gene>
<dbReference type="KEGG" id="cyc:PCC7424_4437"/>
<dbReference type="InterPro" id="IPR027417">
    <property type="entry name" value="P-loop_NTPase"/>
</dbReference>
<proteinExistence type="predicted"/>
<accession>B7K932</accession>
<sequence length="725" mass="83196">MTGIEPILIDGAAKAFGGIVIKTAWDKGGKMLNELLENLDENLKTLIYKASRQYIKNYTERHGILKVLGMREPVSLDSLYITVQIIAERDINNLATLDAVESNYRQNNQRRFRSEKKEKKPGIEVANQTQYLMVLGEPGAGKSTFLRKMGLEALKGNKGEYKHSCLPVFLELKRFTEPNIDIKSILINEFEICGFPNPDKIIENGLEQGKLLILFDGLDEVPKNNLTTVIKTVKDFVDQYSKNRFIISCRTAAYQSFPRFTDLTIAEFDDEQIEQFIRNWFNSEEDKNNKTADKCWGKLQHKDYEAAKELAHNPLLLTFLCLVYQRSQDLPKNRSRLYAKALRILLEEWAADKQIERDPIYEGLHTELEEILLSEIAYNSFEQDQLFFEKRDIVKQIKGFLAGNLNAPQHLNGEAVLKAIAIQQGILVERATDIYSFSHLTLQEYLTAQYIVDHNQINDLVSNHLTEKRWKEVFLLVAGLMNRGADELLLLMEKKAQQYLLTPTGFQRLAPILHWAEKITTGSSGTLKPSQKRAIAYAYVYAHAYVNVYANPYANSNTLDYANAYARFYALFYAHANAYANAYANAHANDLPYANVYAGSNPLDYANPYALYKFISVAKILQRDGIYHGVNFEALITQLEALKTRIPDEQESTEVKKEFRNQLVNTWLTAFHLNLELVNLSGKEVAEIDQQYFYIYWLMLQCKEAAVRVSPQVWEGIEDRMLRVV</sequence>
<dbReference type="RefSeq" id="WP_015956385.1">
    <property type="nucleotide sequence ID" value="NC_011729.1"/>
</dbReference>
<protein>
    <submittedName>
        <fullName evidence="2">Putative signal transduction protein with Nacht domain protein</fullName>
    </submittedName>
</protein>
<dbReference type="EMBL" id="CP001291">
    <property type="protein sequence ID" value="ACK72801.1"/>
    <property type="molecule type" value="Genomic_DNA"/>
</dbReference>
<dbReference type="InterPro" id="IPR054501">
    <property type="entry name" value="NCH2"/>
</dbReference>
<dbReference type="SUPFAM" id="SSF52540">
    <property type="entry name" value="P-loop containing nucleoside triphosphate hydrolases"/>
    <property type="match status" value="1"/>
</dbReference>
<reference evidence="3" key="1">
    <citation type="journal article" date="2011" name="MBio">
        <title>Novel metabolic attributes of the genus Cyanothece, comprising a group of unicellular nitrogen-fixing Cyanobacteria.</title>
        <authorList>
            <person name="Bandyopadhyay A."/>
            <person name="Elvitigala T."/>
            <person name="Welsh E."/>
            <person name="Stockel J."/>
            <person name="Liberton M."/>
            <person name="Min H."/>
            <person name="Sherman L.A."/>
            <person name="Pakrasi H.B."/>
        </authorList>
    </citation>
    <scope>NUCLEOTIDE SEQUENCE [LARGE SCALE GENOMIC DNA]</scope>
    <source>
        <strain evidence="3">PCC 7424</strain>
    </source>
</reference>
<dbReference type="OrthoDB" id="448481at2"/>
<dbReference type="Gene3D" id="3.40.50.300">
    <property type="entry name" value="P-loop containing nucleotide triphosphate hydrolases"/>
    <property type="match status" value="1"/>
</dbReference>
<dbReference type="STRING" id="65393.PCC7424_4437"/>
<dbReference type="InterPro" id="IPR007111">
    <property type="entry name" value="NACHT_NTPase"/>
</dbReference>
<feature type="domain" description="NACHT" evidence="1">
    <location>
        <begin position="130"/>
        <end position="253"/>
    </location>
</feature>
<dbReference type="Proteomes" id="UP000002384">
    <property type="component" value="Chromosome"/>
</dbReference>
<dbReference type="AlphaFoldDB" id="B7K932"/>
<dbReference type="PANTHER" id="PTHR46844">
    <property type="entry name" value="SLR5058 PROTEIN"/>
    <property type="match status" value="1"/>
</dbReference>
<dbReference type="Pfam" id="PF22727">
    <property type="entry name" value="NCH2"/>
    <property type="match status" value="1"/>
</dbReference>
<dbReference type="Pfam" id="PF05729">
    <property type="entry name" value="NACHT"/>
    <property type="match status" value="1"/>
</dbReference>
<evidence type="ECO:0000313" key="2">
    <source>
        <dbReference type="EMBL" id="ACK72801.1"/>
    </source>
</evidence>
<organism evidence="2 3">
    <name type="scientific">Gloeothece citriformis (strain PCC 7424)</name>
    <name type="common">Cyanothece sp. (strain PCC 7424)</name>
    <dbReference type="NCBI Taxonomy" id="65393"/>
    <lineage>
        <taxon>Bacteria</taxon>
        <taxon>Bacillati</taxon>
        <taxon>Cyanobacteriota</taxon>
        <taxon>Cyanophyceae</taxon>
        <taxon>Oscillatoriophycideae</taxon>
        <taxon>Chroococcales</taxon>
        <taxon>Aphanothecaceae</taxon>
        <taxon>Gloeothece</taxon>
        <taxon>Gloeothece citriformis</taxon>
    </lineage>
</organism>
<name>B7K932_GLOC7</name>
<dbReference type="eggNOG" id="COG5635">
    <property type="taxonomic scope" value="Bacteria"/>
</dbReference>
<dbReference type="HOGENOM" id="CLU_016337_0_0_3"/>